<accession>A0ACC2ZTX7</accession>
<gene>
    <name evidence="1" type="ORF">H2198_009708</name>
</gene>
<evidence type="ECO:0000313" key="2">
    <source>
        <dbReference type="Proteomes" id="UP001172386"/>
    </source>
</evidence>
<proteinExistence type="predicted"/>
<dbReference type="Proteomes" id="UP001172386">
    <property type="component" value="Unassembled WGS sequence"/>
</dbReference>
<protein>
    <submittedName>
        <fullName evidence="1">Uncharacterized protein</fullName>
    </submittedName>
</protein>
<organism evidence="1 2">
    <name type="scientific">Neophaeococcomyces mojaviensis</name>
    <dbReference type="NCBI Taxonomy" id="3383035"/>
    <lineage>
        <taxon>Eukaryota</taxon>
        <taxon>Fungi</taxon>
        <taxon>Dikarya</taxon>
        <taxon>Ascomycota</taxon>
        <taxon>Pezizomycotina</taxon>
        <taxon>Eurotiomycetes</taxon>
        <taxon>Chaetothyriomycetidae</taxon>
        <taxon>Chaetothyriales</taxon>
        <taxon>Chaetothyriales incertae sedis</taxon>
        <taxon>Neophaeococcomyces</taxon>
    </lineage>
</organism>
<sequence length="392" mass="44146">MAVNVSNICLCNKTISQANKPHSTTASQHRDRVTPSRHFTTRKPILFTRIASLVTEGHLQGDLDHQHTHEMASERSDNDPSSLSPPVGRNIPTYTVAIVHLQAGFCDDVFRKLPMIGSMTDTTTNQAVAKDGYPSRPRGGRREEHDERRSPDRDRERDRKPPPAKIRVDNLHYDLTEEDIYDLFTRIAPVKDVELTYDRAGRSAGTAFVVYDFIADARTAVKEFDGANARGQPIRLTILPLPPRSARRENPFDRVENPRSIFDRIEAPTGRGRRRSKSPTEEDREYSRNSSRRGARAPARERRSDTSKPPPDGIDRYIPGQGGRGGRRPGERRERPPRDAPRSGARPKKTAEELDAEMDDYWGGQNNGTTNSAQRPAENNPTIADDDIDMIE</sequence>
<keyword evidence="2" id="KW-1185">Reference proteome</keyword>
<dbReference type="EMBL" id="JAPDRQ010000290">
    <property type="protein sequence ID" value="KAJ9650993.1"/>
    <property type="molecule type" value="Genomic_DNA"/>
</dbReference>
<name>A0ACC2ZTX7_9EURO</name>
<reference evidence="1" key="1">
    <citation type="submission" date="2022-10" db="EMBL/GenBank/DDBJ databases">
        <title>Culturing micro-colonial fungi from biological soil crusts in the Mojave desert and describing Neophaeococcomyces mojavensis, and introducing the new genera and species Taxawa tesnikishii.</title>
        <authorList>
            <person name="Kurbessoian T."/>
            <person name="Stajich J.E."/>
        </authorList>
    </citation>
    <scope>NUCLEOTIDE SEQUENCE</scope>
    <source>
        <strain evidence="1">JES_112</strain>
    </source>
</reference>
<evidence type="ECO:0000313" key="1">
    <source>
        <dbReference type="EMBL" id="KAJ9650993.1"/>
    </source>
</evidence>
<comment type="caution">
    <text evidence="1">The sequence shown here is derived from an EMBL/GenBank/DDBJ whole genome shotgun (WGS) entry which is preliminary data.</text>
</comment>